<dbReference type="RefSeq" id="WP_264725458.1">
    <property type="nucleotide sequence ID" value="NZ_JAPDMX010000009.1"/>
</dbReference>
<dbReference type="PROSITE" id="PS51257">
    <property type="entry name" value="PROKAR_LIPOPROTEIN"/>
    <property type="match status" value="1"/>
</dbReference>
<proteinExistence type="predicted"/>
<accession>A0ABT3I7U2</accession>
<keyword evidence="2" id="KW-1185">Reference proteome</keyword>
<gene>
    <name evidence="1" type="ORF">OHT75_05485</name>
</gene>
<name>A0ABT3I7U2_9GAMM</name>
<dbReference type="Pfam" id="PF11207">
    <property type="entry name" value="DUF2989"/>
    <property type="match status" value="1"/>
</dbReference>
<evidence type="ECO:0000313" key="1">
    <source>
        <dbReference type="EMBL" id="MCW3171923.1"/>
    </source>
</evidence>
<comment type="caution">
    <text evidence="1">The sequence shown here is derived from an EMBL/GenBank/DDBJ whole genome shotgun (WGS) entry which is preliminary data.</text>
</comment>
<reference evidence="1" key="1">
    <citation type="submission" date="2022-10" db="EMBL/GenBank/DDBJ databases">
        <title>Shewanella flava sp. nov, isolated from the estuary of the Fenhe River into the Yellow River.</title>
        <authorList>
            <person name="Li Y."/>
        </authorList>
    </citation>
    <scope>NUCLEOTIDE SEQUENCE</scope>
    <source>
        <strain evidence="1">FYR11-62</strain>
    </source>
</reference>
<dbReference type="InterPro" id="IPR021372">
    <property type="entry name" value="DUF2989"/>
</dbReference>
<organism evidence="1 2">
    <name type="scientific">Shewanella subflava</name>
    <dbReference type="NCBI Taxonomy" id="2986476"/>
    <lineage>
        <taxon>Bacteria</taxon>
        <taxon>Pseudomonadati</taxon>
        <taxon>Pseudomonadota</taxon>
        <taxon>Gammaproteobacteria</taxon>
        <taxon>Alteromonadales</taxon>
        <taxon>Shewanellaceae</taxon>
        <taxon>Shewanella</taxon>
    </lineage>
</organism>
<sequence length="283" mass="32410">MKRNLVIITSFSFISAFLGLLGCENDRNIDVICKNNPELCADLHKDSWCRFEKGDLVRHRLVLKKAATPSGQQLFQQLIYLENYSNCIELAAGVQHILNPQRTQDRERAFAVSTQTLSELREYTKNNTDVYLAYYRWLRFNDKPSQDIVIAAYEKNSISDPQILNQLAAYYVRVSPSEAKRIYRDLFAQTSFDKFNSDWLLGLASIFQQQQNFEYVYLFTKANTLLTDNQVDEKQLLGLIGGNQVLAQALDRQAQALILDLKSDNFANTASATLLNNPENTQE</sequence>
<dbReference type="EMBL" id="JAPDMX010000009">
    <property type="protein sequence ID" value="MCW3171923.1"/>
    <property type="molecule type" value="Genomic_DNA"/>
</dbReference>
<dbReference type="Proteomes" id="UP001163714">
    <property type="component" value="Unassembled WGS sequence"/>
</dbReference>
<protein>
    <submittedName>
        <fullName evidence="1">DUF2989 domain-containing protein</fullName>
    </submittedName>
</protein>
<evidence type="ECO:0000313" key="2">
    <source>
        <dbReference type="Proteomes" id="UP001163714"/>
    </source>
</evidence>